<evidence type="ECO:0000256" key="2">
    <source>
        <dbReference type="ARBA" id="ARBA00007049"/>
    </source>
</evidence>
<dbReference type="EMBL" id="VLTN01000018">
    <property type="protein sequence ID" value="KAA0152911.1"/>
    <property type="molecule type" value="Genomic_DNA"/>
</dbReference>
<keyword evidence="3 6" id="KW-0812">Transmembrane</keyword>
<dbReference type="GO" id="GO:0030026">
    <property type="term" value="P:intracellular manganese ion homeostasis"/>
    <property type="evidence" value="ECO:0007669"/>
    <property type="project" value="InterPro"/>
</dbReference>
<evidence type="ECO:0000256" key="3">
    <source>
        <dbReference type="ARBA" id="ARBA00022692"/>
    </source>
</evidence>
<evidence type="ECO:0000256" key="6">
    <source>
        <dbReference type="SAM" id="Phobius"/>
    </source>
</evidence>
<dbReference type="Proteomes" id="UP000323011">
    <property type="component" value="Unassembled WGS sequence"/>
</dbReference>
<feature type="transmembrane region" description="Helical" evidence="6">
    <location>
        <begin position="261"/>
        <end position="285"/>
    </location>
</feature>
<keyword evidence="4 6" id="KW-1133">Transmembrane helix</keyword>
<dbReference type="OMA" id="SRIGWLR"/>
<keyword evidence="5 6" id="KW-0472">Membrane</keyword>
<feature type="transmembrane region" description="Helical" evidence="6">
    <location>
        <begin position="62"/>
        <end position="83"/>
    </location>
</feature>
<dbReference type="GO" id="GO:0005384">
    <property type="term" value="F:manganese ion transmembrane transporter activity"/>
    <property type="evidence" value="ECO:0007669"/>
    <property type="project" value="InterPro"/>
</dbReference>
<evidence type="ECO:0000256" key="5">
    <source>
        <dbReference type="ARBA" id="ARBA00023136"/>
    </source>
</evidence>
<comment type="similarity">
    <text evidence="2">Belongs to the CCC1 family.</text>
</comment>
<keyword evidence="10" id="KW-1185">Reference proteome</keyword>
<evidence type="ECO:0000256" key="4">
    <source>
        <dbReference type="ARBA" id="ARBA00022989"/>
    </source>
</evidence>
<dbReference type="PANTHER" id="PTHR31851">
    <property type="entry name" value="FE(2+)/MN(2+) TRANSPORTER PCL1"/>
    <property type="match status" value="1"/>
</dbReference>
<dbReference type="InterPro" id="IPR008217">
    <property type="entry name" value="Ccc1_fam"/>
</dbReference>
<dbReference type="OrthoDB" id="73465at2759"/>
<gene>
    <name evidence="8" type="ORF">FNF27_00112</name>
    <name evidence="7" type="ORF">FNF29_03435</name>
</gene>
<dbReference type="Pfam" id="PF01988">
    <property type="entry name" value="VIT1"/>
    <property type="match status" value="1"/>
</dbReference>
<proteinExistence type="inferred from homology"/>
<organism evidence="7 10">
    <name type="scientific">Cafeteria roenbergensis</name>
    <name type="common">Marine flagellate</name>
    <dbReference type="NCBI Taxonomy" id="33653"/>
    <lineage>
        <taxon>Eukaryota</taxon>
        <taxon>Sar</taxon>
        <taxon>Stramenopiles</taxon>
        <taxon>Bigyra</taxon>
        <taxon>Opalozoa</taxon>
        <taxon>Bicosoecida</taxon>
        <taxon>Cafeteriaceae</taxon>
        <taxon>Cafeteria</taxon>
    </lineage>
</organism>
<sequence>MQRVSEDSVRSRPVAGAGRERVMTPRDAFDVRDAEASRSAHVMRTSVEDGHSMHASRHIRQLVYGGLDGVISSFALVAATAGAGLPSAVLLMIGFANLVADAISMGIGSYLAAKAERDHILRERAREQWEYDNYPEGEIAEMVSLYRAKGFSAEDANRVIGIYTSQPAYKEAFIDHMMVEELGYVVPRGDSAGRLWLSGLATGLSFAGFGSLPLWMVAALESFGNIEFAVQAGCGAAVTMVALFGLGVCKARITREHNFMWWNGLLMMANGALAAVAAFLVGAAVNGVIGGRVSCTIGPAL</sequence>
<evidence type="ECO:0000256" key="1">
    <source>
        <dbReference type="ARBA" id="ARBA00004127"/>
    </source>
</evidence>
<reference evidence="9 10" key="1">
    <citation type="submission" date="2019-07" db="EMBL/GenBank/DDBJ databases">
        <title>Genomes of Cafeteria roenbergensis.</title>
        <authorList>
            <person name="Fischer M.G."/>
            <person name="Hackl T."/>
            <person name="Roman M."/>
        </authorList>
    </citation>
    <scope>NUCLEOTIDE SEQUENCE [LARGE SCALE GENOMIC DNA]</scope>
    <source>
        <strain evidence="7 10">BVI</strain>
        <strain evidence="8 9">E4-10P</strain>
    </source>
</reference>
<dbReference type="AlphaFoldDB" id="A0A5A8CM46"/>
<feature type="transmembrane region" description="Helical" evidence="6">
    <location>
        <begin position="89"/>
        <end position="113"/>
    </location>
</feature>
<evidence type="ECO:0000313" key="10">
    <source>
        <dbReference type="Proteomes" id="UP000323011"/>
    </source>
</evidence>
<protein>
    <submittedName>
        <fullName evidence="7">Uncharacterized protein</fullName>
    </submittedName>
</protein>
<evidence type="ECO:0000313" key="8">
    <source>
        <dbReference type="EMBL" id="KAA0178259.1"/>
    </source>
</evidence>
<accession>A0A5A8CM46</accession>
<dbReference type="EMBL" id="VLTO01000001">
    <property type="protein sequence ID" value="KAA0178259.1"/>
    <property type="molecule type" value="Genomic_DNA"/>
</dbReference>
<feature type="transmembrane region" description="Helical" evidence="6">
    <location>
        <begin position="195"/>
        <end position="216"/>
    </location>
</feature>
<comment type="caution">
    <text evidence="7">The sequence shown here is derived from an EMBL/GenBank/DDBJ whole genome shotgun (WGS) entry which is preliminary data.</text>
</comment>
<comment type="subcellular location">
    <subcellularLocation>
        <location evidence="1">Endomembrane system</location>
        <topology evidence="1">Multi-pass membrane protein</topology>
    </subcellularLocation>
</comment>
<dbReference type="GO" id="GO:0012505">
    <property type="term" value="C:endomembrane system"/>
    <property type="evidence" value="ECO:0007669"/>
    <property type="project" value="UniProtKB-SubCell"/>
</dbReference>
<name>A0A5A8CM46_CAFRO</name>
<evidence type="ECO:0000313" key="7">
    <source>
        <dbReference type="EMBL" id="KAA0152911.1"/>
    </source>
</evidence>
<feature type="transmembrane region" description="Helical" evidence="6">
    <location>
        <begin position="228"/>
        <end position="249"/>
    </location>
</feature>
<evidence type="ECO:0000313" key="9">
    <source>
        <dbReference type="Proteomes" id="UP000322899"/>
    </source>
</evidence>
<dbReference type="Proteomes" id="UP000322899">
    <property type="component" value="Unassembled WGS sequence"/>
</dbReference>